<evidence type="ECO:0000313" key="1">
    <source>
        <dbReference type="EMBL" id="MBS7812851.1"/>
    </source>
</evidence>
<comment type="caution">
    <text evidence="1">The sequence shown here is derived from an EMBL/GenBank/DDBJ whole genome shotgun (WGS) entry which is preliminary data.</text>
</comment>
<reference evidence="1 2" key="1">
    <citation type="submission" date="2021-05" db="EMBL/GenBank/DDBJ databases">
        <title>Roseococcus sp. XZZS9, whole genome shotgun sequencing project.</title>
        <authorList>
            <person name="Zhao G."/>
            <person name="Shen L."/>
        </authorList>
    </citation>
    <scope>NUCLEOTIDE SEQUENCE [LARGE SCALE GENOMIC DNA]</scope>
    <source>
        <strain evidence="1 2">XZZS9</strain>
    </source>
</reference>
<dbReference type="Proteomes" id="UP000766336">
    <property type="component" value="Unassembled WGS sequence"/>
</dbReference>
<dbReference type="RefSeq" id="WP_213671531.1">
    <property type="nucleotide sequence ID" value="NZ_JAHCDA010000003.1"/>
</dbReference>
<keyword evidence="2" id="KW-1185">Reference proteome</keyword>
<proteinExistence type="predicted"/>
<name>A0ABS5QGP8_9PROT</name>
<organism evidence="1 2">
    <name type="scientific">Roseococcus pinisoli</name>
    <dbReference type="NCBI Taxonomy" id="2835040"/>
    <lineage>
        <taxon>Bacteria</taxon>
        <taxon>Pseudomonadati</taxon>
        <taxon>Pseudomonadota</taxon>
        <taxon>Alphaproteobacteria</taxon>
        <taxon>Acetobacterales</taxon>
        <taxon>Roseomonadaceae</taxon>
        <taxon>Roseococcus</taxon>
    </lineage>
</organism>
<evidence type="ECO:0000313" key="2">
    <source>
        <dbReference type="Proteomes" id="UP000766336"/>
    </source>
</evidence>
<evidence type="ECO:0008006" key="3">
    <source>
        <dbReference type="Google" id="ProtNLM"/>
    </source>
</evidence>
<accession>A0ABS5QGP8</accession>
<protein>
    <recommendedName>
        <fullName evidence="3">MarR family transcriptional regulator</fullName>
    </recommendedName>
</protein>
<sequence length="90" mass="9539">MAGENYLGPGWFQPARVGIASKLTEPQWRLLRIIAASDGPPAQPFGMTSLAALLRHELVTERDGIPVLTDLGGDVLAEADGEAPPSFTPD</sequence>
<gene>
    <name evidence="1" type="ORF">KHU32_18020</name>
</gene>
<dbReference type="EMBL" id="JAHCDA010000003">
    <property type="protein sequence ID" value="MBS7812851.1"/>
    <property type="molecule type" value="Genomic_DNA"/>
</dbReference>